<evidence type="ECO:0000256" key="3">
    <source>
        <dbReference type="ARBA" id="ARBA00022801"/>
    </source>
</evidence>
<evidence type="ECO:0000256" key="2">
    <source>
        <dbReference type="ARBA" id="ARBA00022670"/>
    </source>
</evidence>
<gene>
    <name evidence="7" type="ORF">GCM10022252_24960</name>
</gene>
<dbReference type="SUPFAM" id="SSF54001">
    <property type="entry name" value="Cysteine proteinases"/>
    <property type="match status" value="1"/>
</dbReference>
<dbReference type="RefSeq" id="WP_344917948.1">
    <property type="nucleotide sequence ID" value="NZ_BAABAQ010000003.1"/>
</dbReference>
<feature type="domain" description="NlpC/P60" evidence="6">
    <location>
        <begin position="64"/>
        <end position="182"/>
    </location>
</feature>
<dbReference type="InterPro" id="IPR051794">
    <property type="entry name" value="PG_Endopeptidase_C40"/>
</dbReference>
<evidence type="ECO:0000259" key="6">
    <source>
        <dbReference type="PROSITE" id="PS51935"/>
    </source>
</evidence>
<dbReference type="PANTHER" id="PTHR47359">
    <property type="entry name" value="PEPTIDOGLYCAN DL-ENDOPEPTIDASE CWLO"/>
    <property type="match status" value="1"/>
</dbReference>
<feature type="signal peptide" evidence="5">
    <location>
        <begin position="1"/>
        <end position="37"/>
    </location>
</feature>
<evidence type="ECO:0000256" key="5">
    <source>
        <dbReference type="SAM" id="SignalP"/>
    </source>
</evidence>
<keyword evidence="4" id="KW-0788">Thiol protease</keyword>
<evidence type="ECO:0000313" key="8">
    <source>
        <dbReference type="Proteomes" id="UP001501251"/>
    </source>
</evidence>
<dbReference type="InterPro" id="IPR038765">
    <property type="entry name" value="Papain-like_cys_pep_sf"/>
</dbReference>
<dbReference type="Pfam" id="PF00877">
    <property type="entry name" value="NLPC_P60"/>
    <property type="match status" value="1"/>
</dbReference>
<keyword evidence="2" id="KW-0645">Protease</keyword>
<dbReference type="PANTHER" id="PTHR47359:SF3">
    <property type="entry name" value="NLP_P60 DOMAIN-CONTAINING PROTEIN-RELATED"/>
    <property type="match status" value="1"/>
</dbReference>
<keyword evidence="3" id="KW-0378">Hydrolase</keyword>
<evidence type="ECO:0000256" key="1">
    <source>
        <dbReference type="ARBA" id="ARBA00007074"/>
    </source>
</evidence>
<protein>
    <recommendedName>
        <fullName evidence="6">NlpC/P60 domain-containing protein</fullName>
    </recommendedName>
</protein>
<dbReference type="Proteomes" id="UP001501251">
    <property type="component" value="Unassembled WGS sequence"/>
</dbReference>
<evidence type="ECO:0000313" key="7">
    <source>
        <dbReference type="EMBL" id="GAA4188921.1"/>
    </source>
</evidence>
<keyword evidence="5" id="KW-0732">Signal</keyword>
<dbReference type="InterPro" id="IPR000064">
    <property type="entry name" value="NLP_P60_dom"/>
</dbReference>
<evidence type="ECO:0000256" key="4">
    <source>
        <dbReference type="ARBA" id="ARBA00022807"/>
    </source>
</evidence>
<dbReference type="EMBL" id="BAABAQ010000003">
    <property type="protein sequence ID" value="GAA4188921.1"/>
    <property type="molecule type" value="Genomic_DNA"/>
</dbReference>
<comment type="similarity">
    <text evidence="1">Belongs to the peptidase C40 family.</text>
</comment>
<name>A0ABP8AS92_9ACTN</name>
<proteinExistence type="inferred from homology"/>
<feature type="chain" id="PRO_5045864481" description="NlpC/P60 domain-containing protein" evidence="5">
    <location>
        <begin position="38"/>
        <end position="202"/>
    </location>
</feature>
<reference evidence="8" key="1">
    <citation type="journal article" date="2019" name="Int. J. Syst. Evol. Microbiol.">
        <title>The Global Catalogue of Microorganisms (GCM) 10K type strain sequencing project: providing services to taxonomists for standard genome sequencing and annotation.</title>
        <authorList>
            <consortium name="The Broad Institute Genomics Platform"/>
            <consortium name="The Broad Institute Genome Sequencing Center for Infectious Disease"/>
            <person name="Wu L."/>
            <person name="Ma J."/>
        </authorList>
    </citation>
    <scope>NUCLEOTIDE SEQUENCE [LARGE SCALE GENOMIC DNA]</scope>
    <source>
        <strain evidence="8">JCM 17388</strain>
    </source>
</reference>
<sequence length="202" mass="21230">MEGIILSGTVLPRVLSISASMIVAGAAVLATSTAALAASPPPAPGPAALNAPALKQALKATAVKPAWKKAVDWAMSKRGTPYVWGGTGHGGFDCSGLMLRAYRAAGIKLPRVTYDQYDAFSKKIAWKDLRAGDLVFFSGLGHVGMITKPGYMVHAPQTGDVVKEEKLDSWRRDSFAGAVRPDPQGVELSERVERATQIVAGG</sequence>
<dbReference type="PROSITE" id="PS51935">
    <property type="entry name" value="NLPC_P60"/>
    <property type="match status" value="1"/>
</dbReference>
<comment type="caution">
    <text evidence="7">The sequence shown here is derived from an EMBL/GenBank/DDBJ whole genome shotgun (WGS) entry which is preliminary data.</text>
</comment>
<keyword evidence="8" id="KW-1185">Reference proteome</keyword>
<accession>A0ABP8AS92</accession>
<organism evidence="7 8">
    <name type="scientific">Streptosporangium oxazolinicum</name>
    <dbReference type="NCBI Taxonomy" id="909287"/>
    <lineage>
        <taxon>Bacteria</taxon>
        <taxon>Bacillati</taxon>
        <taxon>Actinomycetota</taxon>
        <taxon>Actinomycetes</taxon>
        <taxon>Streptosporangiales</taxon>
        <taxon>Streptosporangiaceae</taxon>
        <taxon>Streptosporangium</taxon>
    </lineage>
</organism>
<dbReference type="Gene3D" id="3.90.1720.10">
    <property type="entry name" value="endopeptidase domain like (from Nostoc punctiforme)"/>
    <property type="match status" value="1"/>
</dbReference>